<evidence type="ECO:0000256" key="8">
    <source>
        <dbReference type="ARBA" id="ARBA00022840"/>
    </source>
</evidence>
<dbReference type="PROSITE" id="PS51192">
    <property type="entry name" value="HELICASE_ATP_BIND_1"/>
    <property type="match status" value="1"/>
</dbReference>
<dbReference type="Proteomes" id="UP001241656">
    <property type="component" value="Chromosome"/>
</dbReference>
<feature type="domain" description="Helicase ATP-binding" evidence="11">
    <location>
        <begin position="295"/>
        <end position="486"/>
    </location>
</feature>
<dbReference type="CDD" id="cd22332">
    <property type="entry name" value="HsdR_N"/>
    <property type="match status" value="1"/>
</dbReference>
<evidence type="ECO:0000256" key="3">
    <source>
        <dbReference type="ARBA" id="ARBA00022722"/>
    </source>
</evidence>
<dbReference type="InterPro" id="IPR055180">
    <property type="entry name" value="HsdR_RecA-like_helicase_dom_2"/>
</dbReference>
<keyword evidence="5 10" id="KW-0680">Restriction system</keyword>
<keyword evidence="9 10" id="KW-0238">DNA-binding</keyword>
<dbReference type="Gene3D" id="3.40.50.300">
    <property type="entry name" value="P-loop containing nucleotide triphosphate hydrolases"/>
    <property type="match status" value="2"/>
</dbReference>
<dbReference type="InterPro" id="IPR027417">
    <property type="entry name" value="P-loop_NTPase"/>
</dbReference>
<dbReference type="Gene3D" id="3.90.1570.50">
    <property type="match status" value="1"/>
</dbReference>
<name>A0ABY8RDG5_9FLAO</name>
<evidence type="ECO:0000256" key="1">
    <source>
        <dbReference type="ARBA" id="ARBA00000851"/>
    </source>
</evidence>
<keyword evidence="7 10" id="KW-0378">Hydrolase</keyword>
<comment type="catalytic activity">
    <reaction evidence="1 10">
        <text>Endonucleolytic cleavage of DNA to give random double-stranded fragments with terminal 5'-phosphates, ATP is simultaneously hydrolyzed.</text>
        <dbReference type="EC" id="3.1.21.3"/>
    </reaction>
</comment>
<dbReference type="Pfam" id="PF22679">
    <property type="entry name" value="T1R_D3-like"/>
    <property type="match status" value="1"/>
</dbReference>
<evidence type="ECO:0000256" key="4">
    <source>
        <dbReference type="ARBA" id="ARBA00022741"/>
    </source>
</evidence>
<dbReference type="PANTHER" id="PTHR30195">
    <property type="entry name" value="TYPE I SITE-SPECIFIC DEOXYRIBONUCLEASE PROTEIN SUBUNIT M AND R"/>
    <property type="match status" value="1"/>
</dbReference>
<keyword evidence="13" id="KW-1185">Reference proteome</keyword>
<dbReference type="Pfam" id="PF18766">
    <property type="entry name" value="SWI2_SNF2"/>
    <property type="match status" value="1"/>
</dbReference>
<dbReference type="EC" id="3.1.21.3" evidence="10"/>
<dbReference type="SUPFAM" id="SSF52540">
    <property type="entry name" value="P-loop containing nucleoside triphosphate hydrolases"/>
    <property type="match status" value="2"/>
</dbReference>
<evidence type="ECO:0000256" key="9">
    <source>
        <dbReference type="ARBA" id="ARBA00023125"/>
    </source>
</evidence>
<dbReference type="Pfam" id="PF11867">
    <property type="entry name" value="T1RH-like_C"/>
    <property type="match status" value="1"/>
</dbReference>
<evidence type="ECO:0000256" key="7">
    <source>
        <dbReference type="ARBA" id="ARBA00022801"/>
    </source>
</evidence>
<keyword evidence="8 10" id="KW-0067">ATP-binding</keyword>
<dbReference type="InterPro" id="IPR021810">
    <property type="entry name" value="T1RH-like_C"/>
</dbReference>
<keyword evidence="4 10" id="KW-0547">Nucleotide-binding</keyword>
<dbReference type="RefSeq" id="WP_282905193.1">
    <property type="nucleotide sequence ID" value="NZ_CP124855.1"/>
</dbReference>
<dbReference type="Pfam" id="PF04313">
    <property type="entry name" value="HSDR_N"/>
    <property type="match status" value="1"/>
</dbReference>
<dbReference type="InterPro" id="IPR007409">
    <property type="entry name" value="Restrct_endonuc_type1_HsdR_N"/>
</dbReference>
<dbReference type="InterPro" id="IPR004473">
    <property type="entry name" value="Restrct_endonuc_typeI_HsdR"/>
</dbReference>
<keyword evidence="6 12" id="KW-0255">Endonuclease</keyword>
<evidence type="ECO:0000259" key="11">
    <source>
        <dbReference type="PROSITE" id="PS51192"/>
    </source>
</evidence>
<dbReference type="EMBL" id="CP124855">
    <property type="protein sequence ID" value="WHF51876.1"/>
    <property type="molecule type" value="Genomic_DNA"/>
</dbReference>
<dbReference type="InterPro" id="IPR014001">
    <property type="entry name" value="Helicase_ATP-bd"/>
</dbReference>
<evidence type="ECO:0000313" key="13">
    <source>
        <dbReference type="Proteomes" id="UP001241656"/>
    </source>
</evidence>
<proteinExistence type="inferred from homology"/>
<evidence type="ECO:0000256" key="10">
    <source>
        <dbReference type="RuleBase" id="RU364115"/>
    </source>
</evidence>
<accession>A0ABY8RDG5</accession>
<comment type="function">
    <text evidence="10">Subunit R is required for both nuclease and ATPase activities, but not for modification.</text>
</comment>
<protein>
    <recommendedName>
        <fullName evidence="10">Type I restriction enzyme endonuclease subunit</fullName>
        <shortName evidence="10">R protein</shortName>
        <ecNumber evidence="10">3.1.21.3</ecNumber>
    </recommendedName>
</protein>
<evidence type="ECO:0000256" key="6">
    <source>
        <dbReference type="ARBA" id="ARBA00022759"/>
    </source>
</evidence>
<dbReference type="NCBIfam" id="TIGR00348">
    <property type="entry name" value="hsdR"/>
    <property type="match status" value="1"/>
</dbReference>
<evidence type="ECO:0000256" key="5">
    <source>
        <dbReference type="ARBA" id="ARBA00022747"/>
    </source>
</evidence>
<evidence type="ECO:0000256" key="2">
    <source>
        <dbReference type="ARBA" id="ARBA00008598"/>
    </source>
</evidence>
<comment type="similarity">
    <text evidence="2 10">Belongs to the HsdR family.</text>
</comment>
<sequence>MKPITEDKIEKFSLEILQSIGWEYAHGLLLAPGAEQAERENFEQIVLVDRLRKSVSVLNPTIPQDAQEQAIQKVLRIYSPELLHNNEIFHQLLVEKVKIPYQQDGFERSYEVALIDFENPLNNEFLCVNQYTIVKKNQNKRPDVLLFVNGLPLVVIELKNAADENATMRKAFDQLQTYKSTIPSLFTYNAICVITDGMECKAGSVSAGYSRFMTWKTADGKKEASRFIPQLEILLKGMLNPSTLLDLVRNFIVFEKSKKEDAKTGITQIETVKKLAAYHQYYAVNKAVQSSIIASGANGDKKGGVVWHTQGSGKSLSMVFYSGKLITAPEMQNPTILVITDRNDLDDQLFDTFANSKQLLRQEPIQAKDRAHLKELLKVASGGIVFATIQKFLPEDQKSIYEQLSERKNIVVIADEAHRTQYGFEASIKEVKDKETKEKIGERIAYGFAKYMRDALPNATYIGFTGTPIEGTDVNTPQVFGQYVDVYDISQAVADGATVRIYYESRLAKVNLDEEGKRLIEEFDAELEQDEEITDQQKAKAKYTKLEAIVGNEERIKNLAKDIVTHSEQRQKVFDGKGMIVAMSRRIAADLYKEIIALRPEWHDDDLSKGAIKVVMTSTSADGPEMQRHNTTKQQRKNLAERMKDPADPLRLVIVRDMWLTGFDAPCLHTLYIDKPMRGHNLMQAIARVNRVFKDKPGGLIVDYLGIATDLKKALSFYSDAGGKGEPTLDLDKAIALMNEKFEVVQQFFNEEAKTQNDIVAEEPEAYYANSFKFNYKRFFNVEAKEKISIILQSEEHILGLQDGKTRFIREVTLLSQAFALSIPHERAMEIKDDIAFFQAVKARLVKFEGIGTGKSDIEIETAIKQIVDEALSSDKVMDIFEAAGMAKPDISILSDEFLLEVKGMKHQNLALELLKKLLNDEIKTRSKTNLVKSKKLLEMLEGAIKRYQNNLLTTAEIIQELINIAKEIKEADKEGERLGLTKDEVAFYNALEVNDSAVMVLGDDQLKEIAREITDKVRANATIDWTIRESARARLMVIVKRTLTKWGYPPDKQAKAIETVLKQAELMAEFFTKD</sequence>
<evidence type="ECO:0000313" key="12">
    <source>
        <dbReference type="EMBL" id="WHF51876.1"/>
    </source>
</evidence>
<dbReference type="SMART" id="SM00487">
    <property type="entry name" value="DEXDc"/>
    <property type="match status" value="1"/>
</dbReference>
<comment type="subunit">
    <text evidence="10">The type I restriction/modification system is composed of three polypeptides R, M and S.</text>
</comment>
<keyword evidence="3" id="KW-0540">Nuclease</keyword>
<dbReference type="CDD" id="cd18800">
    <property type="entry name" value="SF2_C_EcoR124I-like"/>
    <property type="match status" value="1"/>
</dbReference>
<dbReference type="PANTHER" id="PTHR30195:SF15">
    <property type="entry name" value="TYPE I RESTRICTION ENZYME HINDI ENDONUCLEASE SUBUNIT"/>
    <property type="match status" value="1"/>
</dbReference>
<organism evidence="12 13">
    <name type="scientific">Chryseobacterium gotjawalense</name>
    <dbReference type="NCBI Taxonomy" id="3042315"/>
    <lineage>
        <taxon>Bacteria</taxon>
        <taxon>Pseudomonadati</taxon>
        <taxon>Bacteroidota</taxon>
        <taxon>Flavobacteriia</taxon>
        <taxon>Flavobacteriales</taxon>
        <taxon>Weeksellaceae</taxon>
        <taxon>Chryseobacterium group</taxon>
        <taxon>Chryseobacterium</taxon>
    </lineage>
</organism>
<dbReference type="CDD" id="cd18030">
    <property type="entry name" value="DEXHc_RE_I_HsdR"/>
    <property type="match status" value="1"/>
</dbReference>
<reference evidence="12 13" key="1">
    <citation type="submission" date="2023-05" db="EMBL/GenBank/DDBJ databases">
        <title>Genomic insight into Chryseobacterium sp. wdc7 isolated forest soil (Gotjawal).</title>
        <authorList>
            <person name="Park S.-J."/>
        </authorList>
    </citation>
    <scope>NUCLEOTIDE SEQUENCE [LARGE SCALE GENOMIC DNA]</scope>
    <source>
        <strain evidence="13">wdc7</strain>
    </source>
</reference>
<dbReference type="InterPro" id="IPR040980">
    <property type="entry name" value="SWI2_SNF2"/>
</dbReference>
<dbReference type="InterPro" id="IPR051268">
    <property type="entry name" value="Type-I_R_enzyme_R_subunit"/>
</dbReference>
<dbReference type="GO" id="GO:0009035">
    <property type="term" value="F:type I site-specific deoxyribonuclease activity"/>
    <property type="evidence" value="ECO:0007669"/>
    <property type="project" value="UniProtKB-EC"/>
</dbReference>
<gene>
    <name evidence="12" type="ORF">QGN23_01030</name>
</gene>